<keyword evidence="1" id="KW-0143">Chaperone</keyword>
<feature type="transmembrane region" description="Helical" evidence="6">
    <location>
        <begin position="6"/>
        <end position="25"/>
    </location>
</feature>
<keyword evidence="6" id="KW-0472">Membrane</keyword>
<evidence type="ECO:0000256" key="3">
    <source>
        <dbReference type="ARBA" id="ARBA00041533"/>
    </source>
</evidence>
<evidence type="ECO:0000256" key="1">
    <source>
        <dbReference type="ARBA" id="ARBA00023186"/>
    </source>
</evidence>
<dbReference type="CDD" id="cd06257">
    <property type="entry name" value="DnaJ"/>
    <property type="match status" value="1"/>
</dbReference>
<dbReference type="InterPro" id="IPR051948">
    <property type="entry name" value="Hsp70_co-chaperone_J-domain"/>
</dbReference>
<dbReference type="SUPFAM" id="SSF46565">
    <property type="entry name" value="Chaperone J-domain"/>
    <property type="match status" value="1"/>
</dbReference>
<dbReference type="PANTHER" id="PTHR44360">
    <property type="entry name" value="DNAJ HOMOLOG SUBFAMILY B MEMBER 9"/>
    <property type="match status" value="1"/>
</dbReference>
<comment type="subunit">
    <text evidence="5">Interacts with HSPA5/BiP; interaction is direct. Interacts with ERN1/IRE1 (via the luminal region). Interacts with DERL1.</text>
</comment>
<evidence type="ECO:0000256" key="6">
    <source>
        <dbReference type="SAM" id="Phobius"/>
    </source>
</evidence>
<keyword evidence="6" id="KW-0812">Transmembrane</keyword>
<dbReference type="PRINTS" id="PR00625">
    <property type="entry name" value="JDOMAIN"/>
</dbReference>
<organism evidence="8 9">
    <name type="scientific">Meganyctiphanes norvegica</name>
    <name type="common">Northern krill</name>
    <name type="synonym">Thysanopoda norvegica</name>
    <dbReference type="NCBI Taxonomy" id="48144"/>
    <lineage>
        <taxon>Eukaryota</taxon>
        <taxon>Metazoa</taxon>
        <taxon>Ecdysozoa</taxon>
        <taxon>Arthropoda</taxon>
        <taxon>Crustacea</taxon>
        <taxon>Multicrustacea</taxon>
        <taxon>Malacostraca</taxon>
        <taxon>Eumalacostraca</taxon>
        <taxon>Eucarida</taxon>
        <taxon>Euphausiacea</taxon>
        <taxon>Euphausiidae</taxon>
        <taxon>Meganyctiphanes</taxon>
    </lineage>
</organism>
<dbReference type="Pfam" id="PF00226">
    <property type="entry name" value="DnaJ"/>
    <property type="match status" value="1"/>
</dbReference>
<evidence type="ECO:0000256" key="5">
    <source>
        <dbReference type="ARBA" id="ARBA00046365"/>
    </source>
</evidence>
<comment type="function">
    <text evidence="4">Co-chaperone for Hsp70 protein HSPA5/BiP that acts as a key repressor of the ERN1/IRE1-mediated unfolded protein response (UPR). J domain-containing co-chaperones stimulate the ATPase activity of Hsp70 proteins and are required for efficient substrate recognition by Hsp70 proteins. In the unstressed endoplasmic reticulum, interacts with the luminal region of ERN1/IRE1 and selectively recruits HSPA5/BiP: HSPA5/BiP disrupts the dimerization of the active ERN1/IRE1 luminal region, thereby inactivating ERN1/IRE1. Also involved in endoplasmic reticulum-associated degradation (ERAD) of misfolded proteins. Required for survival of B-cell progenitors and normal antibody production.</text>
</comment>
<dbReference type="InterPro" id="IPR036869">
    <property type="entry name" value="J_dom_sf"/>
</dbReference>
<dbReference type="InterPro" id="IPR018253">
    <property type="entry name" value="DnaJ_domain_CS"/>
</dbReference>
<dbReference type="PANTHER" id="PTHR44360:SF1">
    <property type="entry name" value="DNAJ HOMOLOG SUBFAMILY B MEMBER 9"/>
    <property type="match status" value="1"/>
</dbReference>
<comment type="caution">
    <text evidence="8">The sequence shown here is derived from an EMBL/GenBank/DDBJ whole genome shotgun (WGS) entry which is preliminary data.</text>
</comment>
<accession>A0AAV2RBN3</accession>
<evidence type="ECO:0000313" key="8">
    <source>
        <dbReference type="EMBL" id="CAL4122519.1"/>
    </source>
</evidence>
<reference evidence="8 9" key="1">
    <citation type="submission" date="2024-05" db="EMBL/GenBank/DDBJ databases">
        <authorList>
            <person name="Wallberg A."/>
        </authorList>
    </citation>
    <scope>NUCLEOTIDE SEQUENCE [LARGE SCALE GENOMIC DNA]</scope>
</reference>
<keyword evidence="9" id="KW-1185">Reference proteome</keyword>
<gene>
    <name evidence="8" type="ORF">MNOR_LOCUS23241</name>
</gene>
<evidence type="ECO:0000256" key="4">
    <source>
        <dbReference type="ARBA" id="ARBA00045428"/>
    </source>
</evidence>
<dbReference type="AlphaFoldDB" id="A0AAV2RBN3"/>
<sequence length="248" mass="27953">MQTFFINSFIFLAMGVIVYCAQDYYQILGVKKNAKERDIKKAFRKLAIQYHPDKNQEEGAKEKFVEAAQAYEVLSDEDKRREYDMLGHASFTQKQTGGSGGGGGGGHRGAHFNNFNFDDIFAHFDDVFGDDFFSAHGHQENIIDIDDIFGAGGFGHNGFGQEFGDFGSQDSFFGGFQQNTDHMRRHQEAHMRAQNMHHGHQQQQQQNNFHNAHNVHMNRRSGSFGGGKSCKTVTQRVGNMVTTYTTCS</sequence>
<dbReference type="PROSITE" id="PS00636">
    <property type="entry name" value="DNAJ_1"/>
    <property type="match status" value="1"/>
</dbReference>
<evidence type="ECO:0000259" key="7">
    <source>
        <dbReference type="PROSITE" id="PS50076"/>
    </source>
</evidence>
<dbReference type="GO" id="GO:0051087">
    <property type="term" value="F:protein-folding chaperone binding"/>
    <property type="evidence" value="ECO:0007669"/>
    <property type="project" value="TreeGrafter"/>
</dbReference>
<dbReference type="PROSITE" id="PS50076">
    <property type="entry name" value="DNAJ_2"/>
    <property type="match status" value="1"/>
</dbReference>
<dbReference type="Gene3D" id="1.10.287.110">
    <property type="entry name" value="DnaJ domain"/>
    <property type="match status" value="1"/>
</dbReference>
<feature type="domain" description="J" evidence="7">
    <location>
        <begin position="23"/>
        <end position="87"/>
    </location>
</feature>
<protein>
    <recommendedName>
        <fullName evidence="2">DnaJ homolog subfamily B member 9</fullName>
    </recommendedName>
    <alternativeName>
        <fullName evidence="3">Endoplasmic reticulum DNA J domain-containing protein 4</fullName>
    </alternativeName>
</protein>
<dbReference type="EMBL" id="CAXKWB010020308">
    <property type="protein sequence ID" value="CAL4122519.1"/>
    <property type="molecule type" value="Genomic_DNA"/>
</dbReference>
<dbReference type="GO" id="GO:0051787">
    <property type="term" value="F:misfolded protein binding"/>
    <property type="evidence" value="ECO:0007669"/>
    <property type="project" value="TreeGrafter"/>
</dbReference>
<dbReference type="SMART" id="SM00271">
    <property type="entry name" value="DnaJ"/>
    <property type="match status" value="1"/>
</dbReference>
<dbReference type="InterPro" id="IPR001623">
    <property type="entry name" value="DnaJ_domain"/>
</dbReference>
<name>A0AAV2RBN3_MEGNR</name>
<proteinExistence type="predicted"/>
<dbReference type="Proteomes" id="UP001497623">
    <property type="component" value="Unassembled WGS sequence"/>
</dbReference>
<dbReference type="GO" id="GO:0036503">
    <property type="term" value="P:ERAD pathway"/>
    <property type="evidence" value="ECO:0007669"/>
    <property type="project" value="TreeGrafter"/>
</dbReference>
<dbReference type="GO" id="GO:0005783">
    <property type="term" value="C:endoplasmic reticulum"/>
    <property type="evidence" value="ECO:0007669"/>
    <property type="project" value="TreeGrafter"/>
</dbReference>
<evidence type="ECO:0000313" key="9">
    <source>
        <dbReference type="Proteomes" id="UP001497623"/>
    </source>
</evidence>
<evidence type="ECO:0000256" key="2">
    <source>
        <dbReference type="ARBA" id="ARBA00040158"/>
    </source>
</evidence>
<keyword evidence="6" id="KW-1133">Transmembrane helix</keyword>